<dbReference type="AlphaFoldDB" id="A0A7J7UWK2"/>
<protein>
    <submittedName>
        <fullName evidence="1">Family with sequence similarity 13 member C</fullName>
    </submittedName>
</protein>
<evidence type="ECO:0000313" key="2">
    <source>
        <dbReference type="Proteomes" id="UP000585614"/>
    </source>
</evidence>
<comment type="caution">
    <text evidence="1">The sequence shown here is derived from an EMBL/GenBank/DDBJ whole genome shotgun (WGS) entry which is preliminary data.</text>
</comment>
<accession>A0A7J7UWK2</accession>
<evidence type="ECO:0000313" key="1">
    <source>
        <dbReference type="EMBL" id="KAF6317166.1"/>
    </source>
</evidence>
<dbReference type="Proteomes" id="UP000585614">
    <property type="component" value="Unassembled WGS sequence"/>
</dbReference>
<organism evidence="1 2">
    <name type="scientific">Rhinolophus ferrumequinum</name>
    <name type="common">Greater horseshoe bat</name>
    <dbReference type="NCBI Taxonomy" id="59479"/>
    <lineage>
        <taxon>Eukaryota</taxon>
        <taxon>Metazoa</taxon>
        <taxon>Chordata</taxon>
        <taxon>Craniata</taxon>
        <taxon>Vertebrata</taxon>
        <taxon>Euteleostomi</taxon>
        <taxon>Mammalia</taxon>
        <taxon>Eutheria</taxon>
        <taxon>Laurasiatheria</taxon>
        <taxon>Chiroptera</taxon>
        <taxon>Yinpterochiroptera</taxon>
        <taxon>Rhinolophoidea</taxon>
        <taxon>Rhinolophidae</taxon>
        <taxon>Rhinolophinae</taxon>
        <taxon>Rhinolophus</taxon>
    </lineage>
</organism>
<reference evidence="1 2" key="1">
    <citation type="journal article" date="2020" name="Nature">
        <title>Six reference-quality genomes reveal evolution of bat adaptations.</title>
        <authorList>
            <person name="Jebb D."/>
            <person name="Huang Z."/>
            <person name="Pippel M."/>
            <person name="Hughes G.M."/>
            <person name="Lavrichenko K."/>
            <person name="Devanna P."/>
            <person name="Winkler S."/>
            <person name="Jermiin L.S."/>
            <person name="Skirmuntt E.C."/>
            <person name="Katzourakis A."/>
            <person name="Burkitt-Gray L."/>
            <person name="Ray D.A."/>
            <person name="Sullivan K.A.M."/>
            <person name="Roscito J.G."/>
            <person name="Kirilenko B.M."/>
            <person name="Davalos L.M."/>
            <person name="Corthals A.P."/>
            <person name="Power M.L."/>
            <person name="Jones G."/>
            <person name="Ransome R.D."/>
            <person name="Dechmann D.K.N."/>
            <person name="Locatelli A.G."/>
            <person name="Puechmaille S.J."/>
            <person name="Fedrigo O."/>
            <person name="Jarvis E.D."/>
            <person name="Hiller M."/>
            <person name="Vernes S.C."/>
            <person name="Myers E.W."/>
            <person name="Teeling E.C."/>
        </authorList>
    </citation>
    <scope>NUCLEOTIDE SEQUENCE [LARGE SCALE GENOMIC DNA]</scope>
    <source>
        <strain evidence="1">MRhiFer1</strain>
        <tissue evidence="1">Lung</tissue>
    </source>
</reference>
<name>A0A7J7UWK2_RHIFE</name>
<proteinExistence type="predicted"/>
<sequence>MRKKLLRCMESRTQPQHRPRVCLLKKQMLQTLRQSTVMCRMEQTVRQKTSNLLGPAGCSITSLMVTTHCCHRDAPSSAKARDST</sequence>
<dbReference type="EMBL" id="JACAGC010000015">
    <property type="protein sequence ID" value="KAF6317166.1"/>
    <property type="molecule type" value="Genomic_DNA"/>
</dbReference>
<gene>
    <name evidence="1" type="ORF">mRhiFer1_004841</name>
</gene>